<keyword evidence="1" id="KW-0812">Transmembrane</keyword>
<proteinExistence type="predicted"/>
<dbReference type="GO" id="GO:0016020">
    <property type="term" value="C:membrane"/>
    <property type="evidence" value="ECO:0007669"/>
    <property type="project" value="InterPro"/>
</dbReference>
<dbReference type="SUPFAM" id="SSF55874">
    <property type="entry name" value="ATPase domain of HSP90 chaperone/DNA topoisomerase II/histidine kinase"/>
    <property type="match status" value="1"/>
</dbReference>
<dbReference type="InterPro" id="IPR010559">
    <property type="entry name" value="Sig_transdc_His_kin_internal"/>
</dbReference>
<dbReference type="Pfam" id="PF02518">
    <property type="entry name" value="HATPase_c"/>
    <property type="match status" value="1"/>
</dbReference>
<dbReference type="InterPro" id="IPR003594">
    <property type="entry name" value="HATPase_dom"/>
</dbReference>
<feature type="transmembrane region" description="Helical" evidence="1">
    <location>
        <begin position="12"/>
        <end position="33"/>
    </location>
</feature>
<name>A0A2N5NGC3_MEDGN</name>
<keyword evidence="1" id="KW-1133">Transmembrane helix</keyword>
<dbReference type="InterPro" id="IPR036890">
    <property type="entry name" value="HATPase_C_sf"/>
</dbReference>
<protein>
    <submittedName>
        <fullName evidence="4">Sensor histidine kinase</fullName>
    </submittedName>
</protein>
<dbReference type="EMBL" id="NIHM01000016">
    <property type="protein sequence ID" value="PLT53800.1"/>
    <property type="molecule type" value="Genomic_DNA"/>
</dbReference>
<dbReference type="AlphaFoldDB" id="A0A2N5NGC3"/>
<evidence type="ECO:0000259" key="2">
    <source>
        <dbReference type="Pfam" id="PF02518"/>
    </source>
</evidence>
<keyword evidence="4" id="KW-0418">Kinase</keyword>
<evidence type="ECO:0000313" key="4">
    <source>
        <dbReference type="EMBL" id="PLT53800.1"/>
    </source>
</evidence>
<gene>
    <name evidence="4" type="ORF">CDL18_11375</name>
</gene>
<reference evidence="4 5" key="1">
    <citation type="journal article" date="2017" name="Genome Med.">
        <title>A novel Ruminococcus gnavus clade enriched in inflammatory bowel disease patients.</title>
        <authorList>
            <person name="Hall A.B."/>
            <person name="Yassour M."/>
            <person name="Sauk J."/>
            <person name="Garner A."/>
            <person name="Jiang X."/>
            <person name="Arthur T."/>
            <person name="Lagoudas G.K."/>
            <person name="Vatanen T."/>
            <person name="Fornelos N."/>
            <person name="Wilson R."/>
            <person name="Bertha M."/>
            <person name="Cohen M."/>
            <person name="Garber J."/>
            <person name="Khalili H."/>
            <person name="Gevers D."/>
            <person name="Ananthakrishnan A.N."/>
            <person name="Kugathasan S."/>
            <person name="Lander E.S."/>
            <person name="Blainey P."/>
            <person name="Vlamakis H."/>
            <person name="Xavier R.J."/>
            <person name="Huttenhower C."/>
        </authorList>
    </citation>
    <scope>NUCLEOTIDE SEQUENCE [LARGE SCALE GENOMIC DNA]</scope>
    <source>
        <strain evidence="4 5">RJX1118</strain>
    </source>
</reference>
<evidence type="ECO:0000256" key="1">
    <source>
        <dbReference type="SAM" id="Phobius"/>
    </source>
</evidence>
<dbReference type="InterPro" id="IPR050640">
    <property type="entry name" value="Bact_2-comp_sensor_kinase"/>
</dbReference>
<dbReference type="Gene3D" id="3.30.565.10">
    <property type="entry name" value="Histidine kinase-like ATPase, C-terminal domain"/>
    <property type="match status" value="1"/>
</dbReference>
<keyword evidence="4" id="KW-0808">Transferase</keyword>
<feature type="transmembrane region" description="Helical" evidence="1">
    <location>
        <begin position="284"/>
        <end position="305"/>
    </location>
</feature>
<keyword evidence="1" id="KW-0472">Membrane</keyword>
<dbReference type="Pfam" id="PF06580">
    <property type="entry name" value="His_kinase"/>
    <property type="match status" value="1"/>
</dbReference>
<evidence type="ECO:0000259" key="3">
    <source>
        <dbReference type="Pfam" id="PF06580"/>
    </source>
</evidence>
<feature type="domain" description="Signal transduction histidine kinase internal region" evidence="3">
    <location>
        <begin position="371"/>
        <end position="451"/>
    </location>
</feature>
<dbReference type="Gene3D" id="6.10.340.10">
    <property type="match status" value="1"/>
</dbReference>
<sequence length="575" mass="66626">MRQRISSLRFFITSTIVLIVSIVLLCSTLLYYFRTSTLLKENYQRSFTNQLNQAAQQFTEQFDTIESIIPLFLSNSFIINTLNKEFSSEDKVSMEKQMSQIYYSTSLSDKNFTNFISIVSADNSVFKIHTADFLSSSNTEQAVIDTIDHTETKLICFTLPSDQDSFYMIRNLFSVNNGKYIGTFIININKTKWMNYCIKGIDPTWSIFLFNSDMNVLSNPDSNTECHELQEMKIFDKEGAVNFQEISLNQKPYFIVARTLSLVNLTLAVCAPKNILYKDLNTTLHSYLLFLFLILIAAMFISLIMSRTITLPVQKMVFHINQIASGKQTTLPPMRMYQEFDVWTNAFNEMLKKLDISYNDNFQKQLLLKNAEIRSLRAQMNPHFLFNILNTIAWKAEMCDNEEIYQMVISLGELLKMNTLFKDQDFITLEQEMKYVKFYIYLQQMRFEDKISCSIQIPEHLLTCKIPCFCIQPLVENAIVHGLEPKKGKGKLSIQIIETDKIIEISIIDNGVGFSNNCEPSETKLNHTHIGLRNLDRRLELLFGETSRLCIDSIPNEYTTVSFKIPKKEVEPYDI</sequence>
<dbReference type="RefSeq" id="WP_101879963.1">
    <property type="nucleotide sequence ID" value="NZ_NIHM01000016.1"/>
</dbReference>
<dbReference type="PANTHER" id="PTHR34220">
    <property type="entry name" value="SENSOR HISTIDINE KINASE YPDA"/>
    <property type="match status" value="1"/>
</dbReference>
<accession>A0A2N5NGC3</accession>
<comment type="caution">
    <text evidence="4">The sequence shown here is derived from an EMBL/GenBank/DDBJ whole genome shotgun (WGS) entry which is preliminary data.</text>
</comment>
<dbReference type="GO" id="GO:0000155">
    <property type="term" value="F:phosphorelay sensor kinase activity"/>
    <property type="evidence" value="ECO:0007669"/>
    <property type="project" value="InterPro"/>
</dbReference>
<evidence type="ECO:0000313" key="5">
    <source>
        <dbReference type="Proteomes" id="UP000234849"/>
    </source>
</evidence>
<feature type="domain" description="Histidine kinase/HSP90-like ATPase" evidence="2">
    <location>
        <begin position="471"/>
        <end position="568"/>
    </location>
</feature>
<dbReference type="Proteomes" id="UP000234849">
    <property type="component" value="Unassembled WGS sequence"/>
</dbReference>
<dbReference type="PANTHER" id="PTHR34220:SF7">
    <property type="entry name" value="SENSOR HISTIDINE KINASE YPDA"/>
    <property type="match status" value="1"/>
</dbReference>
<organism evidence="4 5">
    <name type="scientific">Mediterraneibacter gnavus</name>
    <name type="common">Ruminococcus gnavus</name>
    <dbReference type="NCBI Taxonomy" id="33038"/>
    <lineage>
        <taxon>Bacteria</taxon>
        <taxon>Bacillati</taxon>
        <taxon>Bacillota</taxon>
        <taxon>Clostridia</taxon>
        <taxon>Lachnospirales</taxon>
        <taxon>Lachnospiraceae</taxon>
        <taxon>Mediterraneibacter</taxon>
    </lineage>
</organism>